<proteinExistence type="predicted"/>
<name>A0A5N8WWZ0_9ACTN</name>
<dbReference type="EMBL" id="VMNX01000110">
    <property type="protein sequence ID" value="MPY51817.1"/>
    <property type="molecule type" value="Genomic_DNA"/>
</dbReference>
<evidence type="ECO:0000256" key="1">
    <source>
        <dbReference type="SAM" id="Phobius"/>
    </source>
</evidence>
<keyword evidence="3" id="KW-1185">Reference proteome</keyword>
<keyword evidence="1" id="KW-0812">Transmembrane</keyword>
<protein>
    <submittedName>
        <fullName evidence="2">Uncharacterized protein</fullName>
    </submittedName>
</protein>
<sequence>MIIAGYVGSNDFWNTSIGAVVGIAVGALGCWAALRSNNPKKRIAWDERSNQSLVPETSSGAPSPITITHSASASGPLTEARLIELKLRNAGRRDIVQGDFTLNDDSLIFDFGVPIEGVVDVTTKPDSAPRPDCAISGTELKIKRCPIQKGQELTYSVLVNGSEQAVKIKTAALLNTPVKREDKKARERRRLLTFGALNIVIAAAAAIYSFTQPTKSELKEHFQACRYWDVHDPARAKKECPEIKKP</sequence>
<keyword evidence="1" id="KW-0472">Membrane</keyword>
<dbReference type="AlphaFoldDB" id="A0A5N8WWZ0"/>
<evidence type="ECO:0000313" key="3">
    <source>
        <dbReference type="Proteomes" id="UP000373149"/>
    </source>
</evidence>
<evidence type="ECO:0000313" key="2">
    <source>
        <dbReference type="EMBL" id="MPY51817.1"/>
    </source>
</evidence>
<accession>A0A5N8WWZ0</accession>
<gene>
    <name evidence="2" type="ORF">FPZ41_25905</name>
</gene>
<dbReference type="RefSeq" id="WP_152866101.1">
    <property type="nucleotide sequence ID" value="NZ_VMNX01000110.1"/>
</dbReference>
<organism evidence="2 3">
    <name type="scientific">Streptomyces acidicola</name>
    <dbReference type="NCBI Taxonomy" id="2596892"/>
    <lineage>
        <taxon>Bacteria</taxon>
        <taxon>Bacillati</taxon>
        <taxon>Actinomycetota</taxon>
        <taxon>Actinomycetes</taxon>
        <taxon>Kitasatosporales</taxon>
        <taxon>Streptomycetaceae</taxon>
        <taxon>Streptomyces</taxon>
    </lineage>
</organism>
<dbReference type="Proteomes" id="UP000373149">
    <property type="component" value="Unassembled WGS sequence"/>
</dbReference>
<reference evidence="2 3" key="1">
    <citation type="submission" date="2019-09" db="EMBL/GenBank/DDBJ databases">
        <authorList>
            <person name="Duangmal K."/>
            <person name="Teo W.F.A."/>
            <person name="Lipun K."/>
        </authorList>
    </citation>
    <scope>NUCLEOTIDE SEQUENCE [LARGE SCALE GENOMIC DNA]</scope>
    <source>
        <strain evidence="2 3">K1PN6</strain>
    </source>
</reference>
<feature type="transmembrane region" description="Helical" evidence="1">
    <location>
        <begin position="191"/>
        <end position="210"/>
    </location>
</feature>
<feature type="transmembrane region" description="Helical" evidence="1">
    <location>
        <begin position="12"/>
        <end position="34"/>
    </location>
</feature>
<keyword evidence="1" id="KW-1133">Transmembrane helix</keyword>
<comment type="caution">
    <text evidence="2">The sequence shown here is derived from an EMBL/GenBank/DDBJ whole genome shotgun (WGS) entry which is preliminary data.</text>
</comment>